<dbReference type="AlphaFoldDB" id="A0A644XS44"/>
<dbReference type="EMBL" id="VSSQ01003085">
    <property type="protein sequence ID" value="MPM18965.1"/>
    <property type="molecule type" value="Genomic_DNA"/>
</dbReference>
<evidence type="ECO:0000256" key="1">
    <source>
        <dbReference type="SAM" id="MobiDB-lite"/>
    </source>
</evidence>
<comment type="caution">
    <text evidence="2">The sequence shown here is derived from an EMBL/GenBank/DDBJ whole genome shotgun (WGS) entry which is preliminary data.</text>
</comment>
<sequence length="285" mass="31780">MEINYNVTGPDRKRLVQAIAEILESEAKYLGVPSCAYQVDNFTIGKDGTLSFDDRADCEEIENLFQGLAERGFDAKAPVPAFESLQMTEEEELGLGRQRHEDPQGENGMQASDVPEPDEDIGLVIEMPLSSFTDTALDNLKRLVDSKGKLIKKALGTETIELDIADDKVRFPWFEDGTDPDAVKAYTHFVAALCEMARVQKRITAKEKETDNDKYAFRCFLLRLGFIGSAYKEERRILLCNLSGSSAFRDGQKKGFSQDDLDKAKADPAVRAEIYSILGGNDDEQ</sequence>
<gene>
    <name evidence="2" type="ORF">SDC9_65383</name>
</gene>
<protein>
    <recommendedName>
        <fullName evidence="3">Virulence protein</fullName>
    </recommendedName>
</protein>
<proteinExistence type="predicted"/>
<evidence type="ECO:0000313" key="2">
    <source>
        <dbReference type="EMBL" id="MPM18965.1"/>
    </source>
</evidence>
<accession>A0A644XS44</accession>
<feature type="region of interest" description="Disordered" evidence="1">
    <location>
        <begin position="90"/>
        <end position="114"/>
    </location>
</feature>
<reference evidence="2" key="1">
    <citation type="submission" date="2019-08" db="EMBL/GenBank/DDBJ databases">
        <authorList>
            <person name="Kucharzyk K."/>
            <person name="Murdoch R.W."/>
            <person name="Higgins S."/>
            <person name="Loffler F."/>
        </authorList>
    </citation>
    <scope>NUCLEOTIDE SEQUENCE</scope>
</reference>
<evidence type="ECO:0008006" key="3">
    <source>
        <dbReference type="Google" id="ProtNLM"/>
    </source>
</evidence>
<name>A0A644XS44_9ZZZZ</name>
<organism evidence="2">
    <name type="scientific">bioreactor metagenome</name>
    <dbReference type="NCBI Taxonomy" id="1076179"/>
    <lineage>
        <taxon>unclassified sequences</taxon>
        <taxon>metagenomes</taxon>
        <taxon>ecological metagenomes</taxon>
    </lineage>
</organism>